<evidence type="ECO:0000313" key="5">
    <source>
        <dbReference type="Proteomes" id="UP000247476"/>
    </source>
</evidence>
<dbReference type="InterPro" id="IPR057727">
    <property type="entry name" value="WCX_dom"/>
</dbReference>
<dbReference type="Pfam" id="PF13280">
    <property type="entry name" value="WYL"/>
    <property type="match status" value="1"/>
</dbReference>
<feature type="domain" description="WYL" evidence="2">
    <location>
        <begin position="130"/>
        <end position="195"/>
    </location>
</feature>
<dbReference type="Pfam" id="PF08279">
    <property type="entry name" value="HTH_11"/>
    <property type="match status" value="1"/>
</dbReference>
<dbReference type="InterPro" id="IPR028349">
    <property type="entry name" value="PafC-like"/>
</dbReference>
<keyword evidence="5" id="KW-1185">Reference proteome</keyword>
<dbReference type="PIRSF" id="PIRSF016838">
    <property type="entry name" value="PafC"/>
    <property type="match status" value="1"/>
</dbReference>
<accession>A0A2V5L3C3</accession>
<gene>
    <name evidence="4" type="ORF">DLM86_02370</name>
</gene>
<evidence type="ECO:0000259" key="1">
    <source>
        <dbReference type="Pfam" id="PF08279"/>
    </source>
</evidence>
<dbReference type="PANTHER" id="PTHR34580:SF1">
    <property type="entry name" value="PROTEIN PAFC"/>
    <property type="match status" value="1"/>
</dbReference>
<dbReference type="Gene3D" id="1.10.10.10">
    <property type="entry name" value="Winged helix-like DNA-binding domain superfamily/Winged helix DNA-binding domain"/>
    <property type="match status" value="1"/>
</dbReference>
<reference evidence="4 5" key="1">
    <citation type="submission" date="2018-05" db="EMBL/GenBank/DDBJ databases">
        <title>Paenibacillus flagellatus sp. nov., isolated from selenium mineral soil.</title>
        <authorList>
            <person name="Dai X."/>
        </authorList>
    </citation>
    <scope>NUCLEOTIDE SEQUENCE [LARGE SCALE GENOMIC DNA]</scope>
    <source>
        <strain evidence="4 5">DXL2</strain>
    </source>
</reference>
<dbReference type="InterPro" id="IPR036390">
    <property type="entry name" value="WH_DNA-bd_sf"/>
</dbReference>
<dbReference type="Pfam" id="PF25583">
    <property type="entry name" value="WCX"/>
    <property type="match status" value="1"/>
</dbReference>
<dbReference type="OrthoDB" id="9815009at2"/>
<organism evidence="4 5">
    <name type="scientific">Paenibacillus flagellatus</name>
    <dbReference type="NCBI Taxonomy" id="2211139"/>
    <lineage>
        <taxon>Bacteria</taxon>
        <taxon>Bacillati</taxon>
        <taxon>Bacillota</taxon>
        <taxon>Bacilli</taxon>
        <taxon>Bacillales</taxon>
        <taxon>Paenibacillaceae</taxon>
        <taxon>Paenibacillus</taxon>
    </lineage>
</organism>
<evidence type="ECO:0000313" key="4">
    <source>
        <dbReference type="EMBL" id="PYI57306.1"/>
    </source>
</evidence>
<evidence type="ECO:0000259" key="2">
    <source>
        <dbReference type="Pfam" id="PF13280"/>
    </source>
</evidence>
<name>A0A2V5L3C3_9BACL</name>
<dbReference type="InterPro" id="IPR036388">
    <property type="entry name" value="WH-like_DNA-bd_sf"/>
</dbReference>
<evidence type="ECO:0000259" key="3">
    <source>
        <dbReference type="Pfam" id="PF25583"/>
    </source>
</evidence>
<proteinExistence type="predicted"/>
<dbReference type="AlphaFoldDB" id="A0A2V5L3C3"/>
<dbReference type="PANTHER" id="PTHR34580">
    <property type="match status" value="1"/>
</dbReference>
<dbReference type="InterPro" id="IPR051534">
    <property type="entry name" value="CBASS_pafABC_assoc_protein"/>
</dbReference>
<sequence>MRLDRLLAITMALLSSKRVGAAELAERFEVSLRTIYRDIEAINQAGIPVYACLGPEGGYEIMPGYRLDKQVLSIDDFVAIYHALNGVQAVTDPAGLTRLLDRIGSLMPERAPSSSALDFNQAARPADKDKLRRLYLAIRDGKVAEFAYTDHRGAETVRTVEPMGLYLRGNGWNLWGYCRMREALRVFRLSRMSGLAIRPDTFVRRELTIHDVDKDRRQASVPPGITAQLRFRPELKASVLDEFGEERVTAAPDGTLQVSVRYYTVEAALRHIVGFGPAATLLDPPELIEALRRYVAAIADRYEEADGGGCPDDIGR</sequence>
<dbReference type="EMBL" id="QJVJ01000001">
    <property type="protein sequence ID" value="PYI57306.1"/>
    <property type="molecule type" value="Genomic_DNA"/>
</dbReference>
<comment type="caution">
    <text evidence="4">The sequence shown here is derived from an EMBL/GenBank/DDBJ whole genome shotgun (WGS) entry which is preliminary data.</text>
</comment>
<dbReference type="InterPro" id="IPR026881">
    <property type="entry name" value="WYL_dom"/>
</dbReference>
<feature type="domain" description="WCX" evidence="3">
    <location>
        <begin position="225"/>
        <end position="299"/>
    </location>
</feature>
<dbReference type="PROSITE" id="PS52050">
    <property type="entry name" value="WYL"/>
    <property type="match status" value="1"/>
</dbReference>
<dbReference type="Proteomes" id="UP000247476">
    <property type="component" value="Unassembled WGS sequence"/>
</dbReference>
<feature type="domain" description="Helix-turn-helix type 11" evidence="1">
    <location>
        <begin position="5"/>
        <end position="59"/>
    </location>
</feature>
<dbReference type="SUPFAM" id="SSF46785">
    <property type="entry name" value="Winged helix' DNA-binding domain"/>
    <property type="match status" value="1"/>
</dbReference>
<protein>
    <submittedName>
        <fullName evidence="4">YafY family transcriptional regulator</fullName>
    </submittedName>
</protein>
<dbReference type="InterPro" id="IPR013196">
    <property type="entry name" value="HTH_11"/>
</dbReference>
<dbReference type="RefSeq" id="WP_110838345.1">
    <property type="nucleotide sequence ID" value="NZ_QJVJ01000001.1"/>
</dbReference>